<protein>
    <submittedName>
        <fullName evidence="3">Glutathione S-transferase N-terminal domain-containing protein</fullName>
    </submittedName>
</protein>
<feature type="domain" description="GST N-terminal" evidence="1">
    <location>
        <begin position="1"/>
        <end position="78"/>
    </location>
</feature>
<dbReference type="InterPro" id="IPR050983">
    <property type="entry name" value="GST_Omega/HSP26"/>
</dbReference>
<dbReference type="EMBL" id="JANIGO010000001">
    <property type="protein sequence ID" value="MCQ8895168.1"/>
    <property type="molecule type" value="Genomic_DNA"/>
</dbReference>
<dbReference type="SUPFAM" id="SSF52833">
    <property type="entry name" value="Thioredoxin-like"/>
    <property type="match status" value="1"/>
</dbReference>
<keyword evidence="4" id="KW-1185">Reference proteome</keyword>
<dbReference type="PANTHER" id="PTHR43968:SF6">
    <property type="entry name" value="GLUTATHIONE S-TRANSFERASE OMEGA"/>
    <property type="match status" value="1"/>
</dbReference>
<accession>A0ABT1WCC3</accession>
<dbReference type="PROSITE" id="PS50405">
    <property type="entry name" value="GST_CTER"/>
    <property type="match status" value="1"/>
</dbReference>
<dbReference type="PANTHER" id="PTHR43968">
    <property type="match status" value="1"/>
</dbReference>
<evidence type="ECO:0000259" key="2">
    <source>
        <dbReference type="PROSITE" id="PS50405"/>
    </source>
</evidence>
<reference evidence="3 4" key="1">
    <citation type="submission" date="2022-07" db="EMBL/GenBank/DDBJ databases">
        <authorList>
            <person name="Xamxidin M."/>
            <person name="Wu M."/>
        </authorList>
    </citation>
    <scope>NUCLEOTIDE SEQUENCE [LARGE SCALE GENOMIC DNA]</scope>
    <source>
        <strain evidence="3 4">NBRC 111650</strain>
    </source>
</reference>
<dbReference type="InterPro" id="IPR010987">
    <property type="entry name" value="Glutathione-S-Trfase_C-like"/>
</dbReference>
<dbReference type="SFLD" id="SFLDS00019">
    <property type="entry name" value="Glutathione_Transferase_(cytos"/>
    <property type="match status" value="1"/>
</dbReference>
<dbReference type="SUPFAM" id="SSF47616">
    <property type="entry name" value="GST C-terminal domain-like"/>
    <property type="match status" value="1"/>
</dbReference>
<dbReference type="RefSeq" id="WP_256762841.1">
    <property type="nucleotide sequence ID" value="NZ_JANIGO010000001.1"/>
</dbReference>
<gene>
    <name evidence="3" type="ORF">NQT62_01795</name>
</gene>
<feature type="domain" description="GST C-terminal" evidence="2">
    <location>
        <begin position="83"/>
        <end position="204"/>
    </location>
</feature>
<evidence type="ECO:0000313" key="3">
    <source>
        <dbReference type="EMBL" id="MCQ8895168.1"/>
    </source>
</evidence>
<evidence type="ECO:0000259" key="1">
    <source>
        <dbReference type="PROSITE" id="PS50404"/>
    </source>
</evidence>
<dbReference type="CDD" id="cd03205">
    <property type="entry name" value="GST_C_6"/>
    <property type="match status" value="1"/>
</dbReference>
<evidence type="ECO:0000313" key="4">
    <source>
        <dbReference type="Proteomes" id="UP001204142"/>
    </source>
</evidence>
<dbReference type="Gene3D" id="3.40.30.10">
    <property type="entry name" value="Glutaredoxin"/>
    <property type="match status" value="1"/>
</dbReference>
<dbReference type="Pfam" id="PF13410">
    <property type="entry name" value="GST_C_2"/>
    <property type="match status" value="1"/>
</dbReference>
<dbReference type="Pfam" id="PF13409">
    <property type="entry name" value="GST_N_2"/>
    <property type="match status" value="1"/>
</dbReference>
<dbReference type="InterPro" id="IPR004045">
    <property type="entry name" value="Glutathione_S-Trfase_N"/>
</dbReference>
<sequence length="204" mass="23098">MKLVGSLTSPFVRKIRVQLLEKEIPFEFVLEDVWSPDTKITEHNPLGKVPALILNGGQVLFDSTVISGQVEYLMPTIPLLPTKPEMRAKVRTLEVCGQGISEAAVAILLEKRFHPAEHVSTAWVDRQTQKIHNGLAYFAHHVEHMPGHYLTDQFSIADIAAGCALFYLDFRMPELDWRKQYPALVDYAERMACRPSFEATRPVV</sequence>
<name>A0ABT1WCC3_9BURK</name>
<dbReference type="Gene3D" id="1.20.1050.10">
    <property type="match status" value="1"/>
</dbReference>
<proteinExistence type="predicted"/>
<dbReference type="PROSITE" id="PS50404">
    <property type="entry name" value="GST_NTER"/>
    <property type="match status" value="1"/>
</dbReference>
<dbReference type="InterPro" id="IPR040079">
    <property type="entry name" value="Glutathione_S-Trfase"/>
</dbReference>
<comment type="caution">
    <text evidence="3">The sequence shown here is derived from an EMBL/GenBank/DDBJ whole genome shotgun (WGS) entry which is preliminary data.</text>
</comment>
<dbReference type="InterPro" id="IPR036282">
    <property type="entry name" value="Glutathione-S-Trfase_C_sf"/>
</dbReference>
<dbReference type="Proteomes" id="UP001204142">
    <property type="component" value="Unassembled WGS sequence"/>
</dbReference>
<organism evidence="3 4">
    <name type="scientific">Limnobacter humi</name>
    <dbReference type="NCBI Taxonomy" id="1778671"/>
    <lineage>
        <taxon>Bacteria</taxon>
        <taxon>Pseudomonadati</taxon>
        <taxon>Pseudomonadota</taxon>
        <taxon>Betaproteobacteria</taxon>
        <taxon>Burkholderiales</taxon>
        <taxon>Burkholderiaceae</taxon>
        <taxon>Limnobacter</taxon>
    </lineage>
</organism>
<dbReference type="InterPro" id="IPR036249">
    <property type="entry name" value="Thioredoxin-like_sf"/>
</dbReference>